<protein>
    <recommendedName>
        <fullName evidence="4">PEP-CTERM protein-sorting domain-containing protein</fullName>
    </recommendedName>
</protein>
<feature type="chain" id="PRO_5021845192" description="PEP-CTERM protein-sorting domain-containing protein" evidence="1">
    <location>
        <begin position="23"/>
        <end position="295"/>
    </location>
</feature>
<keyword evidence="3" id="KW-1185">Reference proteome</keyword>
<dbReference type="KEGG" id="mcad:Pan265_17410"/>
<sequence precursor="true">MSIRTTALAASALTLIAGVAQADVVAHWTFDSEADFLAGMVKDVTGNGNDLYIKDGGTVTPEFAAQFSSDSFNTPYVNNGSVKFNGGRDASNSQAGQFFQTMVDAPVNAMTFDDGYTVEIMFKLEDVYDSSVNRWMGMLSRTEKPNGDSPATFAISNLGEVQWQTQDADREVERAVWSPVLFTPGQPNTLDFIHVAAVNYEDAAGWHVDMYINGFLGSRNIINPDHNGLAAYPDGLTNVGANMWNNGIGNYFNGWIDDIKITDTAIAPSRFSYLPEPASFSLIALGLAGLTRRKG</sequence>
<feature type="signal peptide" evidence="1">
    <location>
        <begin position="1"/>
        <end position="22"/>
    </location>
</feature>
<dbReference type="Gene3D" id="2.60.120.200">
    <property type="match status" value="1"/>
</dbReference>
<dbReference type="RefSeq" id="WP_145446078.1">
    <property type="nucleotide sequence ID" value="NZ_CP036280.1"/>
</dbReference>
<dbReference type="EMBL" id="CP036280">
    <property type="protein sequence ID" value="QDU71883.1"/>
    <property type="molecule type" value="Genomic_DNA"/>
</dbReference>
<dbReference type="Pfam" id="PF13385">
    <property type="entry name" value="Laminin_G_3"/>
    <property type="match status" value="1"/>
</dbReference>
<proteinExistence type="predicted"/>
<organism evidence="2 3">
    <name type="scientific">Mucisphaera calidilacus</name>
    <dbReference type="NCBI Taxonomy" id="2527982"/>
    <lineage>
        <taxon>Bacteria</taxon>
        <taxon>Pseudomonadati</taxon>
        <taxon>Planctomycetota</taxon>
        <taxon>Phycisphaerae</taxon>
        <taxon>Phycisphaerales</taxon>
        <taxon>Phycisphaeraceae</taxon>
        <taxon>Mucisphaera</taxon>
    </lineage>
</organism>
<evidence type="ECO:0000256" key="1">
    <source>
        <dbReference type="SAM" id="SignalP"/>
    </source>
</evidence>
<reference evidence="2 3" key="1">
    <citation type="submission" date="2019-02" db="EMBL/GenBank/DDBJ databases">
        <title>Deep-cultivation of Planctomycetes and their phenomic and genomic characterization uncovers novel biology.</title>
        <authorList>
            <person name="Wiegand S."/>
            <person name="Jogler M."/>
            <person name="Boedeker C."/>
            <person name="Pinto D."/>
            <person name="Vollmers J."/>
            <person name="Rivas-Marin E."/>
            <person name="Kohn T."/>
            <person name="Peeters S.H."/>
            <person name="Heuer A."/>
            <person name="Rast P."/>
            <person name="Oberbeckmann S."/>
            <person name="Bunk B."/>
            <person name="Jeske O."/>
            <person name="Meyerdierks A."/>
            <person name="Storesund J.E."/>
            <person name="Kallscheuer N."/>
            <person name="Luecker S."/>
            <person name="Lage O.M."/>
            <person name="Pohl T."/>
            <person name="Merkel B.J."/>
            <person name="Hornburger P."/>
            <person name="Mueller R.-W."/>
            <person name="Bruemmer F."/>
            <person name="Labrenz M."/>
            <person name="Spormann A.M."/>
            <person name="Op den Camp H."/>
            <person name="Overmann J."/>
            <person name="Amann R."/>
            <person name="Jetten M.S.M."/>
            <person name="Mascher T."/>
            <person name="Medema M.H."/>
            <person name="Devos D.P."/>
            <person name="Kaster A.-K."/>
            <person name="Ovreas L."/>
            <person name="Rohde M."/>
            <person name="Galperin M.Y."/>
            <person name="Jogler C."/>
        </authorList>
    </citation>
    <scope>NUCLEOTIDE SEQUENCE [LARGE SCALE GENOMIC DNA]</scope>
    <source>
        <strain evidence="2 3">Pan265</strain>
    </source>
</reference>
<dbReference type="SUPFAM" id="SSF49899">
    <property type="entry name" value="Concanavalin A-like lectins/glucanases"/>
    <property type="match status" value="1"/>
</dbReference>
<dbReference type="OrthoDB" id="9773411at2"/>
<evidence type="ECO:0008006" key="4">
    <source>
        <dbReference type="Google" id="ProtNLM"/>
    </source>
</evidence>
<keyword evidence="1" id="KW-0732">Signal</keyword>
<accession>A0A518BY25</accession>
<gene>
    <name evidence="2" type="ORF">Pan265_17410</name>
</gene>
<dbReference type="Proteomes" id="UP000320386">
    <property type="component" value="Chromosome"/>
</dbReference>
<dbReference type="InterPro" id="IPR013320">
    <property type="entry name" value="ConA-like_dom_sf"/>
</dbReference>
<evidence type="ECO:0000313" key="3">
    <source>
        <dbReference type="Proteomes" id="UP000320386"/>
    </source>
</evidence>
<evidence type="ECO:0000313" key="2">
    <source>
        <dbReference type="EMBL" id="QDU71883.1"/>
    </source>
</evidence>
<dbReference type="AlphaFoldDB" id="A0A518BY25"/>
<name>A0A518BY25_9BACT</name>